<proteinExistence type="predicted"/>
<accession>A0A4V2M9F6</accession>
<evidence type="ECO:0000256" key="1">
    <source>
        <dbReference type="ARBA" id="ARBA00022630"/>
    </source>
</evidence>
<dbReference type="InterPro" id="IPR036188">
    <property type="entry name" value="FAD/NAD-bd_sf"/>
</dbReference>
<dbReference type="EMBL" id="SJKB01000015">
    <property type="protein sequence ID" value="TCC55282.1"/>
    <property type="molecule type" value="Genomic_DNA"/>
</dbReference>
<dbReference type="PRINTS" id="PR00420">
    <property type="entry name" value="RNGMNOXGNASE"/>
</dbReference>
<keyword evidence="2" id="KW-0274">FAD</keyword>
<evidence type="ECO:0000256" key="4">
    <source>
        <dbReference type="ARBA" id="ARBA00023033"/>
    </source>
</evidence>
<keyword evidence="7" id="KW-1185">Reference proteome</keyword>
<evidence type="ECO:0000259" key="5">
    <source>
        <dbReference type="Pfam" id="PF01494"/>
    </source>
</evidence>
<dbReference type="RefSeq" id="WP_131363982.1">
    <property type="nucleotide sequence ID" value="NZ_SJKB01000015.1"/>
</dbReference>
<comment type="caution">
    <text evidence="6">The sequence shown here is derived from an EMBL/GenBank/DDBJ whole genome shotgun (WGS) entry which is preliminary data.</text>
</comment>
<dbReference type="SUPFAM" id="SSF51905">
    <property type="entry name" value="FAD/NAD(P)-binding domain"/>
    <property type="match status" value="1"/>
</dbReference>
<feature type="domain" description="FAD-binding" evidence="5">
    <location>
        <begin position="318"/>
        <end position="361"/>
    </location>
</feature>
<dbReference type="Gene3D" id="3.50.50.60">
    <property type="entry name" value="FAD/NAD(P)-binding domain"/>
    <property type="match status" value="1"/>
</dbReference>
<dbReference type="Proteomes" id="UP000291144">
    <property type="component" value="Unassembled WGS sequence"/>
</dbReference>
<keyword evidence="1" id="KW-0285">Flavoprotein</keyword>
<feature type="domain" description="FAD-binding" evidence="5">
    <location>
        <begin position="2"/>
        <end position="194"/>
    </location>
</feature>
<dbReference type="AlphaFoldDB" id="A0A4V2M9F6"/>
<protein>
    <submittedName>
        <fullName evidence="6">FAD-dependent monooxygenase</fullName>
    </submittedName>
</protein>
<sequence>MKVLVIGGGTGGLALAHGLKRAGIGVTVFERDALRTDGLHGYRVGIDPDGSRALHALLPADLYDTFVATKARDPKYFNMLTEDLKEVLSFDLPESTDPVESEKSISRMTLRQVLLTGLDDVVEFGKEFTRFEQHGDQVTAYFADGTQATGDLLVAADGSGSRVRRQYLPHAKTEETGIIAIAGKLPITAESAKLVPPKVFEGISMVNAPHGLACILHVMEFQWDRDGIVKRGIGDNTEELIRRWPGLQFDNTRDYINWGLSATRETMPDNIMELRGQELIDVALRLTPDWHPNLRRLFELADPGTCFPVNIWTSVPLELWRTSNVTLLGDAIHTMTPGRGVGANTALRDAVNLCRQLIEVRDSREELIPAVRAYEAKMIEYGFDAVLKSRAQMTSDDPVYKPVIGRLALAGMRTAMRTVNHLPPVKRRMRDSMLAYRGADRDELALEISAAAR</sequence>
<dbReference type="InterPro" id="IPR002938">
    <property type="entry name" value="FAD-bd"/>
</dbReference>
<keyword evidence="3" id="KW-0560">Oxidoreductase</keyword>
<dbReference type="GO" id="GO:0004497">
    <property type="term" value="F:monooxygenase activity"/>
    <property type="evidence" value="ECO:0007669"/>
    <property type="project" value="UniProtKB-KW"/>
</dbReference>
<evidence type="ECO:0000313" key="7">
    <source>
        <dbReference type="Proteomes" id="UP000291144"/>
    </source>
</evidence>
<evidence type="ECO:0000256" key="3">
    <source>
        <dbReference type="ARBA" id="ARBA00023002"/>
    </source>
</evidence>
<organism evidence="6 7">
    <name type="scientific">Kribbella pittospori</name>
    <dbReference type="NCBI Taxonomy" id="722689"/>
    <lineage>
        <taxon>Bacteria</taxon>
        <taxon>Bacillati</taxon>
        <taxon>Actinomycetota</taxon>
        <taxon>Actinomycetes</taxon>
        <taxon>Propionibacteriales</taxon>
        <taxon>Kribbellaceae</taxon>
        <taxon>Kribbella</taxon>
    </lineage>
</organism>
<dbReference type="PANTHER" id="PTHR47178:SF6">
    <property type="entry name" value="FAD-BINDING DOMAIN-CONTAINING PROTEIN"/>
    <property type="match status" value="1"/>
</dbReference>
<evidence type="ECO:0000256" key="2">
    <source>
        <dbReference type="ARBA" id="ARBA00022827"/>
    </source>
</evidence>
<evidence type="ECO:0000313" key="6">
    <source>
        <dbReference type="EMBL" id="TCC55282.1"/>
    </source>
</evidence>
<keyword evidence="4 6" id="KW-0503">Monooxygenase</keyword>
<reference evidence="6 7" key="1">
    <citation type="submission" date="2019-02" db="EMBL/GenBank/DDBJ databases">
        <title>Kribbella capetownensis sp. nov. and Kribbella speibonae sp. nov., isolated from soil.</title>
        <authorList>
            <person name="Curtis S.M."/>
            <person name="Norton I."/>
            <person name="Everest G.J."/>
            <person name="Meyers P.R."/>
        </authorList>
    </citation>
    <scope>NUCLEOTIDE SEQUENCE [LARGE SCALE GENOMIC DNA]</scope>
    <source>
        <strain evidence="6 7">NRRL B-24813</strain>
    </source>
</reference>
<name>A0A4V2M9F6_9ACTN</name>
<gene>
    <name evidence="6" type="ORF">E0H73_35685</name>
</gene>
<dbReference type="GO" id="GO:0071949">
    <property type="term" value="F:FAD binding"/>
    <property type="evidence" value="ECO:0007669"/>
    <property type="project" value="InterPro"/>
</dbReference>
<dbReference type="Pfam" id="PF01494">
    <property type="entry name" value="FAD_binding_3"/>
    <property type="match status" value="2"/>
</dbReference>
<dbReference type="PANTHER" id="PTHR47178">
    <property type="entry name" value="MONOOXYGENASE, FAD-BINDING"/>
    <property type="match status" value="1"/>
</dbReference>
<dbReference type="OrthoDB" id="3212532at2"/>